<name>A0ABT9V9V3_9BACL</name>
<keyword evidence="2" id="KW-1185">Reference proteome</keyword>
<sequence>MRVEKTLSSLVLVDSNMRIIPEVLNFTNILEQK</sequence>
<organism evidence="1 2">
    <name type="scientific">Anoxybacillus andreesenii</name>
    <dbReference type="NCBI Taxonomy" id="1325932"/>
    <lineage>
        <taxon>Bacteria</taxon>
        <taxon>Bacillati</taxon>
        <taxon>Bacillota</taxon>
        <taxon>Bacilli</taxon>
        <taxon>Bacillales</taxon>
        <taxon>Anoxybacillaceae</taxon>
        <taxon>Anoxybacillus</taxon>
    </lineage>
</organism>
<accession>A0ABT9V9V3</accession>
<evidence type="ECO:0000313" key="2">
    <source>
        <dbReference type="Proteomes" id="UP001231362"/>
    </source>
</evidence>
<evidence type="ECO:0000313" key="1">
    <source>
        <dbReference type="EMBL" id="MDQ0157750.1"/>
    </source>
</evidence>
<gene>
    <name evidence="1" type="ORF">J2S07_004100</name>
</gene>
<proteinExistence type="predicted"/>
<dbReference type="EMBL" id="JAUSTU010000037">
    <property type="protein sequence ID" value="MDQ0157750.1"/>
    <property type="molecule type" value="Genomic_DNA"/>
</dbReference>
<dbReference type="Proteomes" id="UP001231362">
    <property type="component" value="Unassembled WGS sequence"/>
</dbReference>
<reference evidence="1 2" key="1">
    <citation type="submission" date="2023-07" db="EMBL/GenBank/DDBJ databases">
        <title>Genomic Encyclopedia of Type Strains, Phase IV (KMG-IV): sequencing the most valuable type-strain genomes for metagenomic binning, comparative biology and taxonomic classification.</title>
        <authorList>
            <person name="Goeker M."/>
        </authorList>
    </citation>
    <scope>NUCLEOTIDE SEQUENCE [LARGE SCALE GENOMIC DNA]</scope>
    <source>
        <strain evidence="1 2">DSM 23948</strain>
    </source>
</reference>
<comment type="caution">
    <text evidence="1">The sequence shown here is derived from an EMBL/GenBank/DDBJ whole genome shotgun (WGS) entry which is preliminary data.</text>
</comment>
<protein>
    <submittedName>
        <fullName evidence="1">Uncharacterized protein</fullName>
    </submittedName>
</protein>